<reference evidence="4 5" key="1">
    <citation type="submission" date="2018-06" db="EMBL/GenBank/DDBJ databases">
        <authorList>
            <consortium name="Pathogen Informatics"/>
            <person name="Doyle S."/>
        </authorList>
    </citation>
    <scope>NUCLEOTIDE SEQUENCE [LARGE SCALE GENOMIC DNA]</scope>
    <source>
        <strain evidence="4 5">NCTC13296</strain>
    </source>
</reference>
<dbReference type="Proteomes" id="UP000254569">
    <property type="component" value="Unassembled WGS sequence"/>
</dbReference>
<dbReference type="GO" id="GO:0005524">
    <property type="term" value="F:ATP binding"/>
    <property type="evidence" value="ECO:0007669"/>
    <property type="project" value="InterPro"/>
</dbReference>
<dbReference type="AlphaFoldDB" id="A0A379PPM0"/>
<dbReference type="GO" id="GO:0003677">
    <property type="term" value="F:DNA binding"/>
    <property type="evidence" value="ECO:0007669"/>
    <property type="project" value="UniProtKB-KW"/>
</dbReference>
<gene>
    <name evidence="4" type="primary">dnaB_2</name>
    <name evidence="4" type="ORF">NCTC13296_04446</name>
</gene>
<dbReference type="PANTHER" id="PTHR30153:SF2">
    <property type="entry name" value="REPLICATIVE DNA HELICASE"/>
    <property type="match status" value="1"/>
</dbReference>
<proteinExistence type="predicted"/>
<dbReference type="EMBL" id="UGVI01000003">
    <property type="protein sequence ID" value="SUF09248.1"/>
    <property type="molecule type" value="Genomic_DNA"/>
</dbReference>
<organism evidence="4 5">
    <name type="scientific">Rhodococcus gordoniae</name>
    <dbReference type="NCBI Taxonomy" id="223392"/>
    <lineage>
        <taxon>Bacteria</taxon>
        <taxon>Bacillati</taxon>
        <taxon>Actinomycetota</taxon>
        <taxon>Actinomycetes</taxon>
        <taxon>Mycobacteriales</taxon>
        <taxon>Nocardiaceae</taxon>
        <taxon>Rhodococcus</taxon>
    </lineage>
</organism>
<evidence type="ECO:0000256" key="2">
    <source>
        <dbReference type="ARBA" id="ARBA00023125"/>
    </source>
</evidence>
<dbReference type="GO" id="GO:0016787">
    <property type="term" value="F:hydrolase activity"/>
    <property type="evidence" value="ECO:0007669"/>
    <property type="project" value="UniProtKB-KW"/>
</dbReference>
<keyword evidence="4" id="KW-0378">Hydrolase</keyword>
<accession>A0A379PPM0</accession>
<dbReference type="InterPro" id="IPR036185">
    <property type="entry name" value="DNA_heli_DnaB-like_N_sf"/>
</dbReference>
<dbReference type="InterPro" id="IPR007693">
    <property type="entry name" value="DNA_helicase_DnaB-like_N"/>
</dbReference>
<keyword evidence="1" id="KW-0235">DNA replication</keyword>
<dbReference type="SUPFAM" id="SSF48024">
    <property type="entry name" value="N-terminal domain of DnaB helicase"/>
    <property type="match status" value="1"/>
</dbReference>
<dbReference type="GO" id="GO:0003678">
    <property type="term" value="F:DNA helicase activity"/>
    <property type="evidence" value="ECO:0007669"/>
    <property type="project" value="UniProtKB-EC"/>
</dbReference>
<keyword evidence="4" id="KW-0347">Helicase</keyword>
<evidence type="ECO:0000256" key="1">
    <source>
        <dbReference type="ARBA" id="ARBA00022705"/>
    </source>
</evidence>
<dbReference type="Pfam" id="PF00772">
    <property type="entry name" value="DnaB"/>
    <property type="match status" value="1"/>
</dbReference>
<protein>
    <submittedName>
        <fullName evidence="4">Replicative DNA helicase</fullName>
        <ecNumber evidence="4">3.6.4.12</ecNumber>
    </submittedName>
</protein>
<dbReference type="EC" id="3.6.4.12" evidence="4"/>
<evidence type="ECO:0000313" key="5">
    <source>
        <dbReference type="Proteomes" id="UP000254569"/>
    </source>
</evidence>
<name>A0A379PPM0_9NOCA</name>
<evidence type="ECO:0000259" key="3">
    <source>
        <dbReference type="Pfam" id="PF00772"/>
    </source>
</evidence>
<dbReference type="GO" id="GO:0006260">
    <property type="term" value="P:DNA replication"/>
    <property type="evidence" value="ECO:0007669"/>
    <property type="project" value="UniProtKB-KW"/>
</dbReference>
<keyword evidence="4" id="KW-0067">ATP-binding</keyword>
<dbReference type="GO" id="GO:0005829">
    <property type="term" value="C:cytosol"/>
    <property type="evidence" value="ECO:0007669"/>
    <property type="project" value="TreeGrafter"/>
</dbReference>
<dbReference type="RefSeq" id="WP_064065078.1">
    <property type="nucleotide sequence ID" value="NZ_LPZN01000052.1"/>
</dbReference>
<dbReference type="OrthoDB" id="4373732at2"/>
<keyword evidence="2" id="KW-0238">DNA-binding</keyword>
<keyword evidence="4" id="KW-0547">Nucleotide-binding</keyword>
<sequence length="185" mass="19851">MSVTDQTDLDRYLSADEFAPPDADTETLLLCALLFATRAAAADIVDLLTTDDFHQPLHAELFDAIAALMSTGQPHDPAMVLAHLERHGRLAGHHGRRLAYALTTATTAGADPTAAPYYAHAVVSAAYRRSFRTAGAAITEAAETLPEHDLFEHMVAIGRAQRTATCRLEHVRARIGAAPTVGNIK</sequence>
<feature type="domain" description="DNA helicase DnaB-like N-terminal" evidence="3">
    <location>
        <begin position="22"/>
        <end position="122"/>
    </location>
</feature>
<dbReference type="PANTHER" id="PTHR30153">
    <property type="entry name" value="REPLICATIVE DNA HELICASE DNAB"/>
    <property type="match status" value="1"/>
</dbReference>
<evidence type="ECO:0000313" key="4">
    <source>
        <dbReference type="EMBL" id="SUF09248.1"/>
    </source>
</evidence>
<dbReference type="InterPro" id="IPR016136">
    <property type="entry name" value="DNA_helicase_N/primase_C"/>
</dbReference>
<dbReference type="Gene3D" id="1.10.860.10">
    <property type="entry name" value="DNAb Helicase, Chain A"/>
    <property type="match status" value="1"/>
</dbReference>
<keyword evidence="5" id="KW-1185">Reference proteome</keyword>